<dbReference type="SUPFAM" id="SSF53098">
    <property type="entry name" value="Ribonuclease H-like"/>
    <property type="match status" value="1"/>
</dbReference>
<dbReference type="RefSeq" id="XP_043058524.1">
    <property type="nucleotide sequence ID" value="XM_043205157.1"/>
</dbReference>
<dbReference type="PROSITE" id="PS50879">
    <property type="entry name" value="RNASE_H_1"/>
    <property type="match status" value="1"/>
</dbReference>
<dbReference type="GO" id="GO:0046872">
    <property type="term" value="F:metal ion binding"/>
    <property type="evidence" value="ECO:0007669"/>
    <property type="project" value="UniProtKB-KW"/>
</dbReference>
<proteinExistence type="inferred from homology"/>
<dbReference type="GeneID" id="66128508"/>
<comment type="catalytic activity">
    <reaction evidence="1">
        <text>Endonucleolytic cleavage to 5'-phosphomonoester.</text>
        <dbReference type="EC" id="3.1.26.4"/>
    </reaction>
</comment>
<keyword evidence="4" id="KW-0540">Nuclease</keyword>
<evidence type="ECO:0000256" key="4">
    <source>
        <dbReference type="ARBA" id="ARBA00022722"/>
    </source>
</evidence>
<reference evidence="9" key="1">
    <citation type="journal article" date="2021" name="G3 (Bethesda)">
        <title>Genomic diversity, chromosomal rearrangements, and interspecies hybridization in the ogataea polymorpha species complex.</title>
        <authorList>
            <person name="Hanson S.J."/>
            <person name="Cinneide E.O."/>
            <person name="Salzberg L.I."/>
            <person name="Wolfe K.H."/>
            <person name="McGowan J."/>
            <person name="Fitzpatrick D.A."/>
            <person name="Matlin K."/>
        </authorList>
    </citation>
    <scope>NUCLEOTIDE SEQUENCE</scope>
    <source>
        <strain evidence="9">61-244</strain>
    </source>
</reference>
<name>A0AAN6I4P6_PICAN</name>
<comment type="caution">
    <text evidence="9">The sequence shown here is derived from an EMBL/GenBank/DDBJ whole genome shotgun (WGS) entry which is preliminary data.</text>
</comment>
<accession>A0AAN6I4P6</accession>
<comment type="similarity">
    <text evidence="2">Belongs to the RNase H family.</text>
</comment>
<dbReference type="Pfam" id="PF00075">
    <property type="entry name" value="RNase_H"/>
    <property type="match status" value="1"/>
</dbReference>
<dbReference type="PANTHER" id="PTHR10642">
    <property type="entry name" value="RIBONUCLEASE H1"/>
    <property type="match status" value="1"/>
</dbReference>
<keyword evidence="5" id="KW-0479">Metal-binding</keyword>
<evidence type="ECO:0000256" key="2">
    <source>
        <dbReference type="ARBA" id="ARBA00005300"/>
    </source>
</evidence>
<dbReference type="GO" id="GO:0043137">
    <property type="term" value="P:DNA replication, removal of RNA primer"/>
    <property type="evidence" value="ECO:0007669"/>
    <property type="project" value="TreeGrafter"/>
</dbReference>
<evidence type="ECO:0000313" key="10">
    <source>
        <dbReference type="Proteomes" id="UP001196530"/>
    </source>
</evidence>
<dbReference type="AlphaFoldDB" id="A0AAN6I4P6"/>
<protein>
    <recommendedName>
        <fullName evidence="3">ribonuclease H</fullName>
        <ecNumber evidence="3">3.1.26.4</ecNumber>
    </recommendedName>
</protein>
<dbReference type="CDD" id="cd09280">
    <property type="entry name" value="RNase_HI_eukaryote_like"/>
    <property type="match status" value="1"/>
</dbReference>
<evidence type="ECO:0000256" key="1">
    <source>
        <dbReference type="ARBA" id="ARBA00000077"/>
    </source>
</evidence>
<organism evidence="9 10">
    <name type="scientific">Pichia angusta</name>
    <name type="common">Yeast</name>
    <name type="synonym">Hansenula polymorpha</name>
    <dbReference type="NCBI Taxonomy" id="870730"/>
    <lineage>
        <taxon>Eukaryota</taxon>
        <taxon>Fungi</taxon>
        <taxon>Dikarya</taxon>
        <taxon>Ascomycota</taxon>
        <taxon>Saccharomycotina</taxon>
        <taxon>Pichiomycetes</taxon>
        <taxon>Pichiales</taxon>
        <taxon>Pichiaceae</taxon>
        <taxon>Ogataea</taxon>
    </lineage>
</organism>
<evidence type="ECO:0000313" key="9">
    <source>
        <dbReference type="EMBL" id="KAG7816993.1"/>
    </source>
</evidence>
<dbReference type="InterPro" id="IPR050092">
    <property type="entry name" value="RNase_H"/>
</dbReference>
<evidence type="ECO:0000256" key="7">
    <source>
        <dbReference type="ARBA" id="ARBA00022801"/>
    </source>
</evidence>
<dbReference type="Gene3D" id="3.30.420.10">
    <property type="entry name" value="Ribonuclease H-like superfamily/Ribonuclease H"/>
    <property type="match status" value="1"/>
</dbReference>
<evidence type="ECO:0000256" key="6">
    <source>
        <dbReference type="ARBA" id="ARBA00022759"/>
    </source>
</evidence>
<feature type="domain" description="RNase H type-1" evidence="8">
    <location>
        <begin position="33"/>
        <end position="194"/>
    </location>
</feature>
<dbReference type="GO" id="GO:0003676">
    <property type="term" value="F:nucleic acid binding"/>
    <property type="evidence" value="ECO:0007669"/>
    <property type="project" value="InterPro"/>
</dbReference>
<keyword evidence="6" id="KW-0255">Endonuclease</keyword>
<keyword evidence="7" id="KW-0378">Hydrolase</keyword>
<sequence>MFLRRSGIRTLGTRALSIPVGSPIYHHDIDLHGDPVVNVFTDGSCRNNQNSELAQAGAAVFFGVNDPRNYGFVLAENPTNNRAELLSVHEATRIILSDLTEHTHTKFQIMTDSRYVIGCLTEWCHRWQSNGWRNRKGKYVANQDEIRAILVNVQAINSQYANIGWGPLCFKHVYGHSGIYGNEMADQLATAISGTALAIPAATAPDTT</sequence>
<evidence type="ECO:0000256" key="3">
    <source>
        <dbReference type="ARBA" id="ARBA00012180"/>
    </source>
</evidence>
<evidence type="ECO:0000256" key="5">
    <source>
        <dbReference type="ARBA" id="ARBA00022723"/>
    </source>
</evidence>
<dbReference type="Proteomes" id="UP001196530">
    <property type="component" value="Unassembled WGS sequence"/>
</dbReference>
<gene>
    <name evidence="9" type="ORF">KL928_004457</name>
</gene>
<evidence type="ECO:0000259" key="8">
    <source>
        <dbReference type="PROSITE" id="PS50879"/>
    </source>
</evidence>
<dbReference type="GO" id="GO:0004523">
    <property type="term" value="F:RNA-DNA hybrid ribonuclease activity"/>
    <property type="evidence" value="ECO:0007669"/>
    <property type="project" value="UniProtKB-EC"/>
</dbReference>
<dbReference type="EMBL" id="JAHLUX010000009">
    <property type="protein sequence ID" value="KAG7816993.1"/>
    <property type="molecule type" value="Genomic_DNA"/>
</dbReference>
<dbReference type="InterPro" id="IPR002156">
    <property type="entry name" value="RNaseH_domain"/>
</dbReference>
<dbReference type="PANTHER" id="PTHR10642:SF26">
    <property type="entry name" value="RIBONUCLEASE H1"/>
    <property type="match status" value="1"/>
</dbReference>
<dbReference type="InterPro" id="IPR012337">
    <property type="entry name" value="RNaseH-like_sf"/>
</dbReference>
<dbReference type="EC" id="3.1.26.4" evidence="3"/>
<dbReference type="InterPro" id="IPR036397">
    <property type="entry name" value="RNaseH_sf"/>
</dbReference>